<evidence type="ECO:0000256" key="1">
    <source>
        <dbReference type="ARBA" id="ARBA00000085"/>
    </source>
</evidence>
<sequence>MHWPFPLYLNIRQKVLVGLILCIFAIGSIGMMSLNNLKAIEKKQHLLQVADDLGNIILEIRRYEKNYLLYGSSEDLNETHKYLEEAQKVLARISPEEGNLKAVPLLNRLREELLTYKKFLNQMTHKGSQNEDASDSTLQEHTRESGKSLVDLSQELVILEHRRILYLLNTLKAQLLASLGILLLLGLSLVSVVANKIVRPLRVIEKTTLRIAEGDFQPIPVLQTHDETQRVVEALNRMVAELEKRQDQLVQAEKLSSLGILSSGIAHQLNNPLNNISTSCQILLEELDEGDKDFARRMLNNVEGEVHRARDIVRGLLEFSRAKEFSLAPASLSQVVERSVRLISSQVPPGIEVLTEIPEGLTLNLDFQQMQQVFLNLTMNAIQAIKNPPGRILIRAEINESDGEKEALIQVKDSGIGIPAENISHVFDPFFTTKEVGKGTGLGLSVVYGIVQKHQGTISVESREGEGTCFTIRLPLPAVNT</sequence>
<keyword evidence="12" id="KW-0812">Transmembrane</keyword>
<dbReference type="SMART" id="SM00304">
    <property type="entry name" value="HAMP"/>
    <property type="match status" value="1"/>
</dbReference>
<evidence type="ECO:0000259" key="14">
    <source>
        <dbReference type="PROSITE" id="PS50885"/>
    </source>
</evidence>
<keyword evidence="9" id="KW-0902">Two-component regulatory system</keyword>
<evidence type="ECO:0000259" key="13">
    <source>
        <dbReference type="PROSITE" id="PS50109"/>
    </source>
</evidence>
<dbReference type="Pfam" id="PF02518">
    <property type="entry name" value="HATPase_c"/>
    <property type="match status" value="1"/>
</dbReference>
<keyword evidence="5" id="KW-0808">Transferase</keyword>
<evidence type="ECO:0000256" key="7">
    <source>
        <dbReference type="ARBA" id="ARBA00022777"/>
    </source>
</evidence>
<dbReference type="Proteomes" id="UP001144372">
    <property type="component" value="Unassembled WGS sequence"/>
</dbReference>
<dbReference type="SUPFAM" id="SSF47384">
    <property type="entry name" value="Homodimeric domain of signal transducing histidine kinase"/>
    <property type="match status" value="1"/>
</dbReference>
<feature type="region of interest" description="Disordered" evidence="11">
    <location>
        <begin position="125"/>
        <end position="146"/>
    </location>
</feature>
<dbReference type="SMART" id="SM00388">
    <property type="entry name" value="HisKA"/>
    <property type="match status" value="1"/>
</dbReference>
<evidence type="ECO:0000256" key="6">
    <source>
        <dbReference type="ARBA" id="ARBA00022741"/>
    </source>
</evidence>
<gene>
    <name evidence="15" type="ORF">DAMNIGENAA_03930</name>
</gene>
<organism evidence="15 16">
    <name type="scientific">Desulforhabdus amnigena</name>
    <dbReference type="NCBI Taxonomy" id="40218"/>
    <lineage>
        <taxon>Bacteria</taxon>
        <taxon>Pseudomonadati</taxon>
        <taxon>Thermodesulfobacteriota</taxon>
        <taxon>Syntrophobacteria</taxon>
        <taxon>Syntrophobacterales</taxon>
        <taxon>Syntrophobacteraceae</taxon>
        <taxon>Desulforhabdus</taxon>
    </lineage>
</organism>
<dbReference type="InterPro" id="IPR036097">
    <property type="entry name" value="HisK_dim/P_sf"/>
</dbReference>
<dbReference type="AlphaFoldDB" id="A0A9W6FT48"/>
<keyword evidence="10" id="KW-0175">Coiled coil</keyword>
<proteinExistence type="predicted"/>
<keyword evidence="8" id="KW-0067">ATP-binding</keyword>
<dbReference type="PRINTS" id="PR00344">
    <property type="entry name" value="BCTRLSENSOR"/>
</dbReference>
<dbReference type="GO" id="GO:0016020">
    <property type="term" value="C:membrane"/>
    <property type="evidence" value="ECO:0007669"/>
    <property type="project" value="UniProtKB-SubCell"/>
</dbReference>
<keyword evidence="12" id="KW-1133">Transmembrane helix</keyword>
<dbReference type="InterPro" id="IPR005467">
    <property type="entry name" value="His_kinase_dom"/>
</dbReference>
<dbReference type="InterPro" id="IPR003660">
    <property type="entry name" value="HAMP_dom"/>
</dbReference>
<evidence type="ECO:0000256" key="9">
    <source>
        <dbReference type="ARBA" id="ARBA00023012"/>
    </source>
</evidence>
<feature type="coiled-coil region" evidence="10">
    <location>
        <begin position="225"/>
        <end position="255"/>
    </location>
</feature>
<dbReference type="SUPFAM" id="SSF158472">
    <property type="entry name" value="HAMP domain-like"/>
    <property type="match status" value="1"/>
</dbReference>
<evidence type="ECO:0000256" key="10">
    <source>
        <dbReference type="SAM" id="Coils"/>
    </source>
</evidence>
<evidence type="ECO:0000256" key="5">
    <source>
        <dbReference type="ARBA" id="ARBA00022679"/>
    </source>
</evidence>
<comment type="subcellular location">
    <subcellularLocation>
        <location evidence="2">Membrane</location>
    </subcellularLocation>
</comment>
<dbReference type="Pfam" id="PF00672">
    <property type="entry name" value="HAMP"/>
    <property type="match status" value="1"/>
</dbReference>
<comment type="catalytic activity">
    <reaction evidence="1">
        <text>ATP + protein L-histidine = ADP + protein N-phospho-L-histidine.</text>
        <dbReference type="EC" id="2.7.13.3"/>
    </reaction>
</comment>
<feature type="domain" description="HAMP" evidence="14">
    <location>
        <begin position="195"/>
        <end position="247"/>
    </location>
</feature>
<dbReference type="EMBL" id="BSDR01000001">
    <property type="protein sequence ID" value="GLI32960.1"/>
    <property type="molecule type" value="Genomic_DNA"/>
</dbReference>
<feature type="transmembrane region" description="Helical" evidence="12">
    <location>
        <begin position="15"/>
        <end position="34"/>
    </location>
</feature>
<dbReference type="SMART" id="SM00387">
    <property type="entry name" value="HATPase_c"/>
    <property type="match status" value="1"/>
</dbReference>
<dbReference type="CDD" id="cd00082">
    <property type="entry name" value="HisKA"/>
    <property type="match status" value="1"/>
</dbReference>
<dbReference type="EC" id="2.7.13.3" evidence="3"/>
<feature type="compositionally biased region" description="Polar residues" evidence="11">
    <location>
        <begin position="125"/>
        <end position="137"/>
    </location>
</feature>
<evidence type="ECO:0000256" key="12">
    <source>
        <dbReference type="SAM" id="Phobius"/>
    </source>
</evidence>
<evidence type="ECO:0000256" key="11">
    <source>
        <dbReference type="SAM" id="MobiDB-lite"/>
    </source>
</evidence>
<dbReference type="GO" id="GO:0005524">
    <property type="term" value="F:ATP binding"/>
    <property type="evidence" value="ECO:0007669"/>
    <property type="project" value="UniProtKB-KW"/>
</dbReference>
<keyword evidence="7 15" id="KW-0418">Kinase</keyword>
<dbReference type="Pfam" id="PF00512">
    <property type="entry name" value="HisKA"/>
    <property type="match status" value="1"/>
</dbReference>
<evidence type="ECO:0000256" key="4">
    <source>
        <dbReference type="ARBA" id="ARBA00022553"/>
    </source>
</evidence>
<keyword evidence="6" id="KW-0547">Nucleotide-binding</keyword>
<comment type="caution">
    <text evidence="15">The sequence shown here is derived from an EMBL/GenBank/DDBJ whole genome shotgun (WGS) entry which is preliminary data.</text>
</comment>
<keyword evidence="4" id="KW-0597">Phosphoprotein</keyword>
<evidence type="ECO:0000256" key="2">
    <source>
        <dbReference type="ARBA" id="ARBA00004370"/>
    </source>
</evidence>
<evidence type="ECO:0000313" key="15">
    <source>
        <dbReference type="EMBL" id="GLI32960.1"/>
    </source>
</evidence>
<evidence type="ECO:0000256" key="3">
    <source>
        <dbReference type="ARBA" id="ARBA00012438"/>
    </source>
</evidence>
<accession>A0A9W6FT48</accession>
<keyword evidence="12" id="KW-0472">Membrane</keyword>
<dbReference type="Gene3D" id="1.20.1440.210">
    <property type="match status" value="1"/>
</dbReference>
<dbReference type="Gene3D" id="6.10.340.10">
    <property type="match status" value="1"/>
</dbReference>
<dbReference type="PROSITE" id="PS50885">
    <property type="entry name" value="HAMP"/>
    <property type="match status" value="1"/>
</dbReference>
<evidence type="ECO:0000313" key="16">
    <source>
        <dbReference type="Proteomes" id="UP001144372"/>
    </source>
</evidence>
<dbReference type="InterPro" id="IPR004358">
    <property type="entry name" value="Sig_transdc_His_kin-like_C"/>
</dbReference>
<dbReference type="PROSITE" id="PS50109">
    <property type="entry name" value="HIS_KIN"/>
    <property type="match status" value="1"/>
</dbReference>
<feature type="transmembrane region" description="Helical" evidence="12">
    <location>
        <begin position="173"/>
        <end position="194"/>
    </location>
</feature>
<reference evidence="15" key="1">
    <citation type="submission" date="2022-12" db="EMBL/GenBank/DDBJ databases">
        <title>Reference genome sequencing for broad-spectrum identification of bacterial and archaeal isolates by mass spectrometry.</title>
        <authorList>
            <person name="Sekiguchi Y."/>
            <person name="Tourlousse D.M."/>
        </authorList>
    </citation>
    <scope>NUCLEOTIDE SEQUENCE</scope>
    <source>
        <strain evidence="15">ASRB1</strain>
    </source>
</reference>
<dbReference type="SUPFAM" id="SSF55874">
    <property type="entry name" value="ATPase domain of HSP90 chaperone/DNA topoisomerase II/histidine kinase"/>
    <property type="match status" value="1"/>
</dbReference>
<dbReference type="GO" id="GO:0000155">
    <property type="term" value="F:phosphorelay sensor kinase activity"/>
    <property type="evidence" value="ECO:0007669"/>
    <property type="project" value="InterPro"/>
</dbReference>
<evidence type="ECO:0000256" key="8">
    <source>
        <dbReference type="ARBA" id="ARBA00022840"/>
    </source>
</evidence>
<dbReference type="RefSeq" id="WP_281791978.1">
    <property type="nucleotide sequence ID" value="NZ_BSDR01000001.1"/>
</dbReference>
<feature type="domain" description="Histidine kinase" evidence="13">
    <location>
        <begin position="264"/>
        <end position="478"/>
    </location>
</feature>
<dbReference type="InterPro" id="IPR003594">
    <property type="entry name" value="HATPase_dom"/>
</dbReference>
<keyword evidence="16" id="KW-1185">Reference proteome</keyword>
<dbReference type="PANTHER" id="PTHR43065:SF46">
    <property type="entry name" value="C4-DICARBOXYLATE TRANSPORT SENSOR PROTEIN DCTB"/>
    <property type="match status" value="1"/>
</dbReference>
<protein>
    <recommendedName>
        <fullName evidence="3">histidine kinase</fullName>
        <ecNumber evidence="3">2.7.13.3</ecNumber>
    </recommendedName>
</protein>
<dbReference type="CDD" id="cd06225">
    <property type="entry name" value="HAMP"/>
    <property type="match status" value="1"/>
</dbReference>
<dbReference type="InterPro" id="IPR036890">
    <property type="entry name" value="HATPase_C_sf"/>
</dbReference>
<dbReference type="PANTHER" id="PTHR43065">
    <property type="entry name" value="SENSOR HISTIDINE KINASE"/>
    <property type="match status" value="1"/>
</dbReference>
<name>A0A9W6FT48_9BACT</name>
<dbReference type="InterPro" id="IPR003661">
    <property type="entry name" value="HisK_dim/P_dom"/>
</dbReference>
<dbReference type="Gene3D" id="1.10.287.130">
    <property type="match status" value="1"/>
</dbReference>
<dbReference type="Gene3D" id="3.30.565.10">
    <property type="entry name" value="Histidine kinase-like ATPase, C-terminal domain"/>
    <property type="match status" value="1"/>
</dbReference>